<dbReference type="InterPro" id="IPR021255">
    <property type="entry name" value="DUF2807"/>
</dbReference>
<reference evidence="3 4" key="1">
    <citation type="submission" date="2016-11" db="EMBL/GenBank/DDBJ databases">
        <title>Trade-off between light-utilization and light-protection in marine flavobacteria.</title>
        <authorList>
            <person name="Kumagai Y."/>
        </authorList>
    </citation>
    <scope>NUCLEOTIDE SEQUENCE [LARGE SCALE GENOMIC DNA]</scope>
    <source>
        <strain evidence="3 4">JCM 17109</strain>
    </source>
</reference>
<dbReference type="Gene3D" id="2.160.20.120">
    <property type="match status" value="1"/>
</dbReference>
<dbReference type="EMBL" id="MQUC01000003">
    <property type="protein sequence ID" value="PRP67061.1"/>
    <property type="molecule type" value="Genomic_DNA"/>
</dbReference>
<accession>A0A2S9WUA5</accession>
<evidence type="ECO:0000313" key="4">
    <source>
        <dbReference type="Proteomes" id="UP000239532"/>
    </source>
</evidence>
<dbReference type="Proteomes" id="UP000239532">
    <property type="component" value="Unassembled WGS sequence"/>
</dbReference>
<organism evidence="3 4">
    <name type="scientific">Nonlabens agnitus</name>
    <dbReference type="NCBI Taxonomy" id="870484"/>
    <lineage>
        <taxon>Bacteria</taxon>
        <taxon>Pseudomonadati</taxon>
        <taxon>Bacteroidota</taxon>
        <taxon>Flavobacteriia</taxon>
        <taxon>Flavobacteriales</taxon>
        <taxon>Flavobacteriaceae</taxon>
        <taxon>Nonlabens</taxon>
    </lineage>
</organism>
<dbReference type="OrthoDB" id="704821at2"/>
<feature type="domain" description="Putative auto-transporter adhesin head GIN" evidence="2">
    <location>
        <begin position="26"/>
        <end position="143"/>
    </location>
</feature>
<dbReference type="RefSeq" id="WP_105982837.1">
    <property type="nucleotide sequence ID" value="NZ_MQUC01000003.1"/>
</dbReference>
<feature type="chain" id="PRO_5015597966" description="Putative auto-transporter adhesin head GIN domain-containing protein" evidence="1">
    <location>
        <begin position="19"/>
        <end position="160"/>
    </location>
</feature>
<evidence type="ECO:0000313" key="3">
    <source>
        <dbReference type="EMBL" id="PRP67061.1"/>
    </source>
</evidence>
<evidence type="ECO:0000259" key="2">
    <source>
        <dbReference type="Pfam" id="PF10988"/>
    </source>
</evidence>
<proteinExistence type="predicted"/>
<gene>
    <name evidence="3" type="ORF">BST86_08075</name>
</gene>
<sequence length="160" mass="17570">MKKIILIACLAIAGTINAQVSKDLSRFNRLKIDSNAQIEVHLSQTSKIQFSGSEDQLDQYIISNEPGTLELRTSNDKDSRYRIYTNDLKALQIEGNAIVTFKGFDTLDRLSIKTSKDALVDLGSIVVTNLVVDKDKDSTVRVAAASGATYRVDGKDSESI</sequence>
<dbReference type="AlphaFoldDB" id="A0A2S9WUA5"/>
<evidence type="ECO:0000256" key="1">
    <source>
        <dbReference type="SAM" id="SignalP"/>
    </source>
</evidence>
<name>A0A2S9WUA5_9FLAO</name>
<dbReference type="Pfam" id="PF10988">
    <property type="entry name" value="DUF2807"/>
    <property type="match status" value="1"/>
</dbReference>
<keyword evidence="4" id="KW-1185">Reference proteome</keyword>
<protein>
    <recommendedName>
        <fullName evidence="2">Putative auto-transporter adhesin head GIN domain-containing protein</fullName>
    </recommendedName>
</protein>
<keyword evidence="1" id="KW-0732">Signal</keyword>
<comment type="caution">
    <text evidence="3">The sequence shown here is derived from an EMBL/GenBank/DDBJ whole genome shotgun (WGS) entry which is preliminary data.</text>
</comment>
<feature type="signal peptide" evidence="1">
    <location>
        <begin position="1"/>
        <end position="18"/>
    </location>
</feature>